<sequence length="79" mass="8922">MSMNIQKMNQLMFLRLMEDIECKLIQSMLGGSINVNGCTFAVVRGTSRARFKKGCFMRYSDTDFFSKGQTSESLKGIGH</sequence>
<proteinExistence type="predicted"/>
<gene>
    <name evidence="1" type="ORF">MKW98_006083</name>
</gene>
<protein>
    <submittedName>
        <fullName evidence="1">Uncharacterized protein</fullName>
    </submittedName>
</protein>
<keyword evidence="2" id="KW-1185">Reference proteome</keyword>
<accession>A0AAD4TDN5</accession>
<name>A0AAD4TDN5_9MAGN</name>
<evidence type="ECO:0000313" key="2">
    <source>
        <dbReference type="Proteomes" id="UP001202328"/>
    </source>
</evidence>
<evidence type="ECO:0000313" key="1">
    <source>
        <dbReference type="EMBL" id="KAI3955723.1"/>
    </source>
</evidence>
<comment type="caution">
    <text evidence="1">The sequence shown here is derived from an EMBL/GenBank/DDBJ whole genome shotgun (WGS) entry which is preliminary data.</text>
</comment>
<reference evidence="1" key="1">
    <citation type="submission" date="2022-04" db="EMBL/GenBank/DDBJ databases">
        <title>A functionally conserved STORR gene fusion in Papaver species that diverged 16.8 million years ago.</title>
        <authorList>
            <person name="Catania T."/>
        </authorList>
    </citation>
    <scope>NUCLEOTIDE SEQUENCE</scope>
    <source>
        <strain evidence="1">S-188037</strain>
    </source>
</reference>
<dbReference type="AlphaFoldDB" id="A0AAD4TDN5"/>
<dbReference type="EMBL" id="JAJJMB010001716">
    <property type="protein sequence ID" value="KAI3955723.1"/>
    <property type="molecule type" value="Genomic_DNA"/>
</dbReference>
<organism evidence="1 2">
    <name type="scientific">Papaver atlanticum</name>
    <dbReference type="NCBI Taxonomy" id="357466"/>
    <lineage>
        <taxon>Eukaryota</taxon>
        <taxon>Viridiplantae</taxon>
        <taxon>Streptophyta</taxon>
        <taxon>Embryophyta</taxon>
        <taxon>Tracheophyta</taxon>
        <taxon>Spermatophyta</taxon>
        <taxon>Magnoliopsida</taxon>
        <taxon>Ranunculales</taxon>
        <taxon>Papaveraceae</taxon>
        <taxon>Papaveroideae</taxon>
        <taxon>Papaver</taxon>
    </lineage>
</organism>
<dbReference type="Proteomes" id="UP001202328">
    <property type="component" value="Unassembled WGS sequence"/>
</dbReference>